<evidence type="ECO:0000313" key="2">
    <source>
        <dbReference type="Proteomes" id="UP000032247"/>
    </source>
</evidence>
<dbReference type="PATRIC" id="fig|1423.173.peg.3249"/>
<protein>
    <submittedName>
        <fullName evidence="1">Uncharacterized protein</fullName>
    </submittedName>
</protein>
<dbReference type="STRING" id="483913.AN935_00805"/>
<gene>
    <name evidence="1" type="ORF">SC09_Contig25orf01097</name>
</gene>
<reference evidence="1 2" key="1">
    <citation type="submission" date="2014-12" db="EMBL/GenBank/DDBJ databases">
        <title>Comparative genome analysis of Bacillus coagulans HM-08, Clostridium butyricum HM-68, Bacillus subtilis HM-66 and Bacillus licheniformis BL-09.</title>
        <authorList>
            <person name="Zhang H."/>
        </authorList>
    </citation>
    <scope>NUCLEOTIDE SEQUENCE [LARGE SCALE GENOMIC DNA]</scope>
    <source>
        <strain evidence="1 2">HM-66</strain>
    </source>
</reference>
<accession>A0A0D1KQC7</accession>
<organism evidence="1 2">
    <name type="scientific">Bacillus subtilis</name>
    <dbReference type="NCBI Taxonomy" id="1423"/>
    <lineage>
        <taxon>Bacteria</taxon>
        <taxon>Bacillati</taxon>
        <taxon>Bacillota</taxon>
        <taxon>Bacilli</taxon>
        <taxon>Bacillales</taxon>
        <taxon>Bacillaceae</taxon>
        <taxon>Bacillus</taxon>
    </lineage>
</organism>
<dbReference type="EMBL" id="JXBC01000004">
    <property type="protein sequence ID" value="KIU11130.1"/>
    <property type="molecule type" value="Genomic_DNA"/>
</dbReference>
<proteinExistence type="predicted"/>
<dbReference type="Proteomes" id="UP000032247">
    <property type="component" value="Unassembled WGS sequence"/>
</dbReference>
<evidence type="ECO:0000313" key="1">
    <source>
        <dbReference type="EMBL" id="KIU11130.1"/>
    </source>
</evidence>
<name>A0A0D1KQC7_BACIU</name>
<sequence length="58" mass="6388">MAGMFAIILIVTNQFYHGKTEQTTGMLLAANGLAALSCQSQSDGVWMSLSYKLHFDYL</sequence>
<dbReference type="AlphaFoldDB" id="A0A0D1KQC7"/>
<comment type="caution">
    <text evidence="1">The sequence shown here is derived from an EMBL/GenBank/DDBJ whole genome shotgun (WGS) entry which is preliminary data.</text>
</comment>